<comment type="caution">
    <text evidence="2">The sequence shown here is derived from an EMBL/GenBank/DDBJ whole genome shotgun (WGS) entry which is preliminary data.</text>
</comment>
<protein>
    <recommendedName>
        <fullName evidence="4">Transmembrane protein</fullName>
    </recommendedName>
</protein>
<organism evidence="2 3">
    <name type="scientific">Phtheirospermum japonicum</name>
    <dbReference type="NCBI Taxonomy" id="374723"/>
    <lineage>
        <taxon>Eukaryota</taxon>
        <taxon>Viridiplantae</taxon>
        <taxon>Streptophyta</taxon>
        <taxon>Embryophyta</taxon>
        <taxon>Tracheophyta</taxon>
        <taxon>Spermatophyta</taxon>
        <taxon>Magnoliopsida</taxon>
        <taxon>eudicotyledons</taxon>
        <taxon>Gunneridae</taxon>
        <taxon>Pentapetalae</taxon>
        <taxon>asterids</taxon>
        <taxon>lamiids</taxon>
        <taxon>Lamiales</taxon>
        <taxon>Orobanchaceae</taxon>
        <taxon>Orobanchaceae incertae sedis</taxon>
        <taxon>Phtheirospermum</taxon>
    </lineage>
</organism>
<dbReference type="Proteomes" id="UP000653305">
    <property type="component" value="Unassembled WGS sequence"/>
</dbReference>
<evidence type="ECO:0000313" key="3">
    <source>
        <dbReference type="Proteomes" id="UP000653305"/>
    </source>
</evidence>
<keyword evidence="1" id="KW-0472">Membrane</keyword>
<feature type="transmembrane region" description="Helical" evidence="1">
    <location>
        <begin position="64"/>
        <end position="89"/>
    </location>
</feature>
<evidence type="ECO:0008006" key="4">
    <source>
        <dbReference type="Google" id="ProtNLM"/>
    </source>
</evidence>
<dbReference type="PANTHER" id="PTHR35107">
    <property type="entry name" value="EXPRESSED PROTEIN"/>
    <property type="match status" value="1"/>
</dbReference>
<gene>
    <name evidence="2" type="ORF">PHJA_002990900</name>
</gene>
<dbReference type="PANTHER" id="PTHR35107:SF2">
    <property type="entry name" value="EXPRESSED PROTEIN"/>
    <property type="match status" value="1"/>
</dbReference>
<keyword evidence="1" id="KW-1133">Transmembrane helix</keyword>
<dbReference type="EMBL" id="BMAC01006056">
    <property type="protein sequence ID" value="GFQ08469.1"/>
    <property type="molecule type" value="Genomic_DNA"/>
</dbReference>
<accession>A0A830DFN8</accession>
<evidence type="ECO:0000256" key="1">
    <source>
        <dbReference type="SAM" id="Phobius"/>
    </source>
</evidence>
<reference evidence="2" key="1">
    <citation type="submission" date="2020-07" db="EMBL/GenBank/DDBJ databases">
        <title>Ethylene signaling mediates host invasion by parasitic plants.</title>
        <authorList>
            <person name="Yoshida S."/>
        </authorList>
    </citation>
    <scope>NUCLEOTIDE SEQUENCE</scope>
    <source>
        <strain evidence="2">Okayama</strain>
    </source>
</reference>
<proteinExistence type="predicted"/>
<evidence type="ECO:0000313" key="2">
    <source>
        <dbReference type="EMBL" id="GFQ08469.1"/>
    </source>
</evidence>
<name>A0A830DFN8_9LAMI</name>
<keyword evidence="3" id="KW-1185">Reference proteome</keyword>
<sequence length="150" mass="16064">MIFTSTTTSPLSDRRRPSIHFDSDPAVAAIDGDSQSSPKMTSSGFPLKFYSSVSSSIRERTKDIMSVVGALLFGVGCGALTAAVMYFVWALFSPSRFDFGDISSSSDDDDDDDDEIAATKRKLGYLAIPTKPAAVDDDLKKPAPPAKEVV</sequence>
<dbReference type="OrthoDB" id="769005at2759"/>
<keyword evidence="1" id="KW-0812">Transmembrane</keyword>
<dbReference type="AlphaFoldDB" id="A0A830DFN8"/>